<evidence type="ECO:0000259" key="3">
    <source>
        <dbReference type="Pfam" id="PF12697"/>
    </source>
</evidence>
<feature type="domain" description="AB hydrolase-1" evidence="3">
    <location>
        <begin position="77"/>
        <end position="353"/>
    </location>
</feature>
<dbReference type="EMBL" id="JAQQWI010000006">
    <property type="protein sequence ID" value="KAK8033736.1"/>
    <property type="molecule type" value="Genomic_DNA"/>
</dbReference>
<dbReference type="Proteomes" id="UP001396898">
    <property type="component" value="Unassembled WGS sequence"/>
</dbReference>
<reference evidence="4 5" key="1">
    <citation type="submission" date="2023-01" db="EMBL/GenBank/DDBJ databases">
        <title>Analysis of 21 Apiospora genomes using comparative genomics revels a genus with tremendous synthesis potential of carbohydrate active enzymes and secondary metabolites.</title>
        <authorList>
            <person name="Sorensen T."/>
        </authorList>
    </citation>
    <scope>NUCLEOTIDE SEQUENCE [LARGE SCALE GENOMIC DNA]</scope>
    <source>
        <strain evidence="4 5">CBS 20057</strain>
    </source>
</reference>
<comment type="caution">
    <text evidence="4">The sequence shown here is derived from an EMBL/GenBank/DDBJ whole genome shotgun (WGS) entry which is preliminary data.</text>
</comment>
<feature type="compositionally biased region" description="Low complexity" evidence="2">
    <location>
        <begin position="94"/>
        <end position="112"/>
    </location>
</feature>
<dbReference type="PANTHER" id="PTHR43798:SF31">
    <property type="entry name" value="AB HYDROLASE SUPERFAMILY PROTEIN YCLE"/>
    <property type="match status" value="1"/>
</dbReference>
<dbReference type="InterPro" id="IPR050266">
    <property type="entry name" value="AB_hydrolase_sf"/>
</dbReference>
<evidence type="ECO:0000313" key="5">
    <source>
        <dbReference type="Proteomes" id="UP001396898"/>
    </source>
</evidence>
<evidence type="ECO:0000256" key="2">
    <source>
        <dbReference type="SAM" id="MobiDB-lite"/>
    </source>
</evidence>
<keyword evidence="5" id="KW-1185">Reference proteome</keyword>
<dbReference type="PANTHER" id="PTHR43798">
    <property type="entry name" value="MONOACYLGLYCEROL LIPASE"/>
    <property type="match status" value="1"/>
</dbReference>
<keyword evidence="1" id="KW-0378">Hydrolase</keyword>
<protein>
    <recommendedName>
        <fullName evidence="3">AB hydrolase-1 domain-containing protein</fullName>
    </recommendedName>
</protein>
<dbReference type="InterPro" id="IPR000073">
    <property type="entry name" value="AB_hydrolase_1"/>
</dbReference>
<dbReference type="Gene3D" id="3.40.50.1820">
    <property type="entry name" value="alpha/beta hydrolase"/>
    <property type="match status" value="1"/>
</dbReference>
<name>A0ABR1SHE9_9PEZI</name>
<evidence type="ECO:0000256" key="1">
    <source>
        <dbReference type="ARBA" id="ARBA00022801"/>
    </source>
</evidence>
<feature type="region of interest" description="Disordered" evidence="2">
    <location>
        <begin position="92"/>
        <end position="128"/>
    </location>
</feature>
<proteinExistence type="predicted"/>
<evidence type="ECO:0000313" key="4">
    <source>
        <dbReference type="EMBL" id="KAK8033736.1"/>
    </source>
</evidence>
<accession>A0ABR1SHE9</accession>
<dbReference type="Pfam" id="PF12697">
    <property type="entry name" value="Abhydrolase_6"/>
    <property type="match status" value="1"/>
</dbReference>
<feature type="region of interest" description="Disordered" evidence="2">
    <location>
        <begin position="242"/>
        <end position="261"/>
    </location>
</feature>
<dbReference type="SUPFAM" id="SSF53474">
    <property type="entry name" value="alpha/beta-Hydrolases"/>
    <property type="match status" value="1"/>
</dbReference>
<organism evidence="4 5">
    <name type="scientific">Apiospora marii</name>
    <dbReference type="NCBI Taxonomy" id="335849"/>
    <lineage>
        <taxon>Eukaryota</taxon>
        <taxon>Fungi</taxon>
        <taxon>Dikarya</taxon>
        <taxon>Ascomycota</taxon>
        <taxon>Pezizomycotina</taxon>
        <taxon>Sordariomycetes</taxon>
        <taxon>Xylariomycetidae</taxon>
        <taxon>Amphisphaeriales</taxon>
        <taxon>Apiosporaceae</taxon>
        <taxon>Apiospora</taxon>
    </lineage>
</organism>
<sequence>MPLHRETFTISEDTELSYLTNVTDPTARVLLFLHFWGGSSKTFSRVFDILLNSGNNDNNSDDDDHRHDNPGTHQCPQVVALDFRGWGKSTGPLSGTCSKATSTTTSSSPSSDSSDDDDRGSSSASSLSSHYYNHSISRLASDVEALMQYLRLRDVVLVGHSMGAKVAQMVAGDCCSLLLQTSTQEERLIRGLVLLAPAPARPLRLPEAMREQQMRAYESWGAAEFVTRDVLLSTRHGLSDKHRKARAGSEEFRSDDEDERSAAGGIDVEALVHDMLHGSAAARAAWPAYAMGEDVSPWAEAIDVPVLVCAGEEDRVEPVARVRKEVCGVVPGAKLVTIPGAGHLLPVEEPGRVSSLIIGFLEDLEP</sequence>
<dbReference type="InterPro" id="IPR029058">
    <property type="entry name" value="AB_hydrolase_fold"/>
</dbReference>
<gene>
    <name evidence="4" type="ORF">PG991_003134</name>
</gene>